<keyword evidence="3" id="KW-1185">Reference proteome</keyword>
<dbReference type="Proteomes" id="UP001153954">
    <property type="component" value="Unassembled WGS sequence"/>
</dbReference>
<comment type="caution">
    <text evidence="2">The sequence shown here is derived from an EMBL/GenBank/DDBJ whole genome shotgun (WGS) entry which is preliminary data.</text>
</comment>
<reference evidence="2" key="1">
    <citation type="submission" date="2022-03" db="EMBL/GenBank/DDBJ databases">
        <authorList>
            <person name="Tunstrom K."/>
        </authorList>
    </citation>
    <scope>NUCLEOTIDE SEQUENCE</scope>
</reference>
<gene>
    <name evidence="2" type="ORF">EEDITHA_LOCUS2004</name>
</gene>
<feature type="region of interest" description="Disordered" evidence="1">
    <location>
        <begin position="1"/>
        <end position="26"/>
    </location>
</feature>
<dbReference type="AlphaFoldDB" id="A0AAU9THF9"/>
<organism evidence="2 3">
    <name type="scientific">Euphydryas editha</name>
    <name type="common">Edith's checkerspot</name>
    <dbReference type="NCBI Taxonomy" id="104508"/>
    <lineage>
        <taxon>Eukaryota</taxon>
        <taxon>Metazoa</taxon>
        <taxon>Ecdysozoa</taxon>
        <taxon>Arthropoda</taxon>
        <taxon>Hexapoda</taxon>
        <taxon>Insecta</taxon>
        <taxon>Pterygota</taxon>
        <taxon>Neoptera</taxon>
        <taxon>Endopterygota</taxon>
        <taxon>Lepidoptera</taxon>
        <taxon>Glossata</taxon>
        <taxon>Ditrysia</taxon>
        <taxon>Papilionoidea</taxon>
        <taxon>Nymphalidae</taxon>
        <taxon>Nymphalinae</taxon>
        <taxon>Euphydryas</taxon>
    </lineage>
</organism>
<name>A0AAU9THF9_EUPED</name>
<evidence type="ECO:0000313" key="2">
    <source>
        <dbReference type="EMBL" id="CAH2085542.1"/>
    </source>
</evidence>
<proteinExistence type="predicted"/>
<protein>
    <submittedName>
        <fullName evidence="2">Uncharacterized protein</fullName>
    </submittedName>
</protein>
<evidence type="ECO:0000256" key="1">
    <source>
        <dbReference type="SAM" id="MobiDB-lite"/>
    </source>
</evidence>
<evidence type="ECO:0000313" key="3">
    <source>
        <dbReference type="Proteomes" id="UP001153954"/>
    </source>
</evidence>
<sequence>MQRPVNHPMMTCGGPNRRYSVPLENTHGPPRMYNMGPCFSPPAPPQFQPSSCFMTVSSLRTAYPNKMPQPRYDPCFK</sequence>
<dbReference type="EMBL" id="CAKOGL010000004">
    <property type="protein sequence ID" value="CAH2085542.1"/>
    <property type="molecule type" value="Genomic_DNA"/>
</dbReference>
<accession>A0AAU9THF9</accession>